<dbReference type="Proteomes" id="UP001066276">
    <property type="component" value="Chromosome 10"/>
</dbReference>
<reference evidence="2" key="1">
    <citation type="journal article" date="2022" name="bioRxiv">
        <title>Sequencing and chromosome-scale assembly of the giantPleurodeles waltlgenome.</title>
        <authorList>
            <person name="Brown T."/>
            <person name="Elewa A."/>
            <person name="Iarovenko S."/>
            <person name="Subramanian E."/>
            <person name="Araus A.J."/>
            <person name="Petzold A."/>
            <person name="Susuki M."/>
            <person name="Suzuki K.-i.T."/>
            <person name="Hayashi T."/>
            <person name="Toyoda A."/>
            <person name="Oliveira C."/>
            <person name="Osipova E."/>
            <person name="Leigh N.D."/>
            <person name="Simon A."/>
            <person name="Yun M.H."/>
        </authorList>
    </citation>
    <scope>NUCLEOTIDE SEQUENCE</scope>
    <source>
        <strain evidence="2">20211129_DDA</strain>
        <tissue evidence="2">Liver</tissue>
    </source>
</reference>
<protein>
    <submittedName>
        <fullName evidence="2">Uncharacterized protein</fullName>
    </submittedName>
</protein>
<gene>
    <name evidence="2" type="ORF">NDU88_006223</name>
</gene>
<dbReference type="EMBL" id="JANPWB010000014">
    <property type="protein sequence ID" value="KAJ1101151.1"/>
    <property type="molecule type" value="Genomic_DNA"/>
</dbReference>
<sequence length="205" mass="21489">MFRGKSDRASPGPPLRSHGRRLSPGLSSADAAGLRFALLTPVGCCLTASVRCRGVSNLVPRHGGARAYSSRGLRYSESTAHGASEVRPRVGPRVSQVCSSLLLPGLWVFHFVLPLTAIPPVGAHSPGPPSTALGRPERVRSSVPISGLRCAVSLQSRSIQAVAGPGPPLHPSPRLRPRGQPQAQELADSAQDRAIESRQRSSAPG</sequence>
<feature type="region of interest" description="Disordered" evidence="1">
    <location>
        <begin position="159"/>
        <end position="205"/>
    </location>
</feature>
<evidence type="ECO:0000313" key="3">
    <source>
        <dbReference type="Proteomes" id="UP001066276"/>
    </source>
</evidence>
<feature type="compositionally biased region" description="Basic and acidic residues" evidence="1">
    <location>
        <begin position="190"/>
        <end position="199"/>
    </location>
</feature>
<keyword evidence="3" id="KW-1185">Reference proteome</keyword>
<dbReference type="AlphaFoldDB" id="A0AAV7MBL2"/>
<accession>A0AAV7MBL2</accession>
<name>A0AAV7MBL2_PLEWA</name>
<evidence type="ECO:0000313" key="2">
    <source>
        <dbReference type="EMBL" id="KAJ1101151.1"/>
    </source>
</evidence>
<proteinExistence type="predicted"/>
<organism evidence="2 3">
    <name type="scientific">Pleurodeles waltl</name>
    <name type="common">Iberian ribbed newt</name>
    <dbReference type="NCBI Taxonomy" id="8319"/>
    <lineage>
        <taxon>Eukaryota</taxon>
        <taxon>Metazoa</taxon>
        <taxon>Chordata</taxon>
        <taxon>Craniata</taxon>
        <taxon>Vertebrata</taxon>
        <taxon>Euteleostomi</taxon>
        <taxon>Amphibia</taxon>
        <taxon>Batrachia</taxon>
        <taxon>Caudata</taxon>
        <taxon>Salamandroidea</taxon>
        <taxon>Salamandridae</taxon>
        <taxon>Pleurodelinae</taxon>
        <taxon>Pleurodeles</taxon>
    </lineage>
</organism>
<feature type="region of interest" description="Disordered" evidence="1">
    <location>
        <begin position="1"/>
        <end position="24"/>
    </location>
</feature>
<comment type="caution">
    <text evidence="2">The sequence shown here is derived from an EMBL/GenBank/DDBJ whole genome shotgun (WGS) entry which is preliminary data.</text>
</comment>
<evidence type="ECO:0000256" key="1">
    <source>
        <dbReference type="SAM" id="MobiDB-lite"/>
    </source>
</evidence>